<dbReference type="AlphaFoldDB" id="A0A0R1K085"/>
<sequence length="166" mass="18834">MKNRIHKWLWRLIFDVNAEQMDEYADAQVYRLGTQVLVGGLVYFWGSQVLTAVLLLYLPAEPLLVGLVVSNLVALVIGQLVITHRVRQLHLNDLEIAPNEYPQVLRQLRWRGVRYGSGLGLLVLAINCGLNGLELIGYWVGFSLVLAFLSGYDRYTTLKGRIRQVV</sequence>
<evidence type="ECO:0000313" key="3">
    <source>
        <dbReference type="Proteomes" id="UP000051162"/>
    </source>
</evidence>
<protein>
    <submittedName>
        <fullName evidence="2">Uncharacterized protein</fullName>
    </submittedName>
</protein>
<dbReference type="InterPro" id="IPR021697">
    <property type="entry name" value="DUF3278"/>
</dbReference>
<dbReference type="GeneID" id="84783383"/>
<reference evidence="2 3" key="1">
    <citation type="journal article" date="2015" name="Genome Announc.">
        <title>Expanding the biotechnology potential of lactobacilli through comparative genomics of 213 strains and associated genera.</title>
        <authorList>
            <person name="Sun Z."/>
            <person name="Harris H.M."/>
            <person name="McCann A."/>
            <person name="Guo C."/>
            <person name="Argimon S."/>
            <person name="Zhang W."/>
            <person name="Yang X."/>
            <person name="Jeffery I.B."/>
            <person name="Cooney J.C."/>
            <person name="Kagawa T.F."/>
            <person name="Liu W."/>
            <person name="Song Y."/>
            <person name="Salvetti E."/>
            <person name="Wrobel A."/>
            <person name="Rasinkangas P."/>
            <person name="Parkhill J."/>
            <person name="Rea M.C."/>
            <person name="O'Sullivan O."/>
            <person name="Ritari J."/>
            <person name="Douillard F.P."/>
            <person name="Paul Ross R."/>
            <person name="Yang R."/>
            <person name="Briner A.E."/>
            <person name="Felis G.E."/>
            <person name="de Vos W.M."/>
            <person name="Barrangou R."/>
            <person name="Klaenhammer T.R."/>
            <person name="Caufield P.W."/>
            <person name="Cui Y."/>
            <person name="Zhang H."/>
            <person name="O'Toole P.W."/>
        </authorList>
    </citation>
    <scope>NUCLEOTIDE SEQUENCE [LARGE SCALE GENOMIC DNA]</scope>
    <source>
        <strain evidence="2 3">DSM 19117</strain>
    </source>
</reference>
<feature type="transmembrane region" description="Helical" evidence="1">
    <location>
        <begin position="136"/>
        <end position="155"/>
    </location>
</feature>
<name>A0A0R1K085_9LACO</name>
<organism evidence="2 3">
    <name type="scientific">Levilactobacillus namurensis DSM 19117</name>
    <dbReference type="NCBI Taxonomy" id="1423773"/>
    <lineage>
        <taxon>Bacteria</taxon>
        <taxon>Bacillati</taxon>
        <taxon>Bacillota</taxon>
        <taxon>Bacilli</taxon>
        <taxon>Lactobacillales</taxon>
        <taxon>Lactobacillaceae</taxon>
        <taxon>Levilactobacillus</taxon>
    </lineage>
</organism>
<feature type="transmembrane region" description="Helical" evidence="1">
    <location>
        <begin position="36"/>
        <end position="57"/>
    </location>
</feature>
<feature type="transmembrane region" description="Helical" evidence="1">
    <location>
        <begin position="63"/>
        <end position="82"/>
    </location>
</feature>
<dbReference type="Proteomes" id="UP000051162">
    <property type="component" value="Unassembled WGS sequence"/>
</dbReference>
<dbReference type="RefSeq" id="WP_056944396.1">
    <property type="nucleotide sequence ID" value="NZ_AZDT01000042.1"/>
</dbReference>
<dbReference type="PATRIC" id="fig|1423773.3.peg.2143"/>
<keyword evidence="1" id="KW-0812">Transmembrane</keyword>
<keyword evidence="1" id="KW-1133">Transmembrane helix</keyword>
<dbReference type="Pfam" id="PF11683">
    <property type="entry name" value="DUF3278"/>
    <property type="match status" value="1"/>
</dbReference>
<evidence type="ECO:0000313" key="2">
    <source>
        <dbReference type="EMBL" id="KRK74915.1"/>
    </source>
</evidence>
<evidence type="ECO:0000256" key="1">
    <source>
        <dbReference type="SAM" id="Phobius"/>
    </source>
</evidence>
<feature type="transmembrane region" description="Helical" evidence="1">
    <location>
        <begin position="112"/>
        <end position="130"/>
    </location>
</feature>
<dbReference type="OrthoDB" id="2142440at2"/>
<dbReference type="STRING" id="1423773.FD30_GL002088"/>
<accession>A0A0R1K085</accession>
<keyword evidence="3" id="KW-1185">Reference proteome</keyword>
<dbReference type="EMBL" id="AZDT01000042">
    <property type="protein sequence ID" value="KRK74915.1"/>
    <property type="molecule type" value="Genomic_DNA"/>
</dbReference>
<keyword evidence="1" id="KW-0472">Membrane</keyword>
<proteinExistence type="predicted"/>
<gene>
    <name evidence="2" type="ORF">FD30_GL002088</name>
</gene>
<comment type="caution">
    <text evidence="2">The sequence shown here is derived from an EMBL/GenBank/DDBJ whole genome shotgun (WGS) entry which is preliminary data.</text>
</comment>